<dbReference type="InterPro" id="IPR001584">
    <property type="entry name" value="Integrase_cat-core"/>
</dbReference>
<name>A0A8X6T936_TRICX</name>
<evidence type="ECO:0000313" key="2">
    <source>
        <dbReference type="EMBL" id="GFY21933.1"/>
    </source>
</evidence>
<gene>
    <name evidence="2" type="ORF">TNCV_3295771</name>
</gene>
<dbReference type="GO" id="GO:0015074">
    <property type="term" value="P:DNA integration"/>
    <property type="evidence" value="ECO:0007669"/>
    <property type="project" value="InterPro"/>
</dbReference>
<dbReference type="Pfam" id="PF00665">
    <property type="entry name" value="rve"/>
    <property type="match status" value="1"/>
</dbReference>
<evidence type="ECO:0000313" key="3">
    <source>
        <dbReference type="Proteomes" id="UP000887159"/>
    </source>
</evidence>
<dbReference type="SUPFAM" id="SSF53098">
    <property type="entry name" value="Ribonuclease H-like"/>
    <property type="match status" value="1"/>
</dbReference>
<dbReference type="PANTHER" id="PTHR38681:SF1">
    <property type="entry name" value="RETROVIRUS-RELATED POL POLYPROTEIN FROM TRANSPOSON 412-LIKE PROTEIN"/>
    <property type="match status" value="1"/>
</dbReference>
<organism evidence="2 3">
    <name type="scientific">Trichonephila clavipes</name>
    <name type="common">Golden silk orbweaver</name>
    <name type="synonym">Nephila clavipes</name>
    <dbReference type="NCBI Taxonomy" id="2585209"/>
    <lineage>
        <taxon>Eukaryota</taxon>
        <taxon>Metazoa</taxon>
        <taxon>Ecdysozoa</taxon>
        <taxon>Arthropoda</taxon>
        <taxon>Chelicerata</taxon>
        <taxon>Arachnida</taxon>
        <taxon>Araneae</taxon>
        <taxon>Araneomorphae</taxon>
        <taxon>Entelegynae</taxon>
        <taxon>Araneoidea</taxon>
        <taxon>Nephilidae</taxon>
        <taxon>Trichonephila</taxon>
    </lineage>
</organism>
<proteinExistence type="predicted"/>
<feature type="domain" description="Integrase catalytic" evidence="1">
    <location>
        <begin position="1"/>
        <end position="136"/>
    </location>
</feature>
<protein>
    <submittedName>
        <fullName evidence="2">Integrase catalytic domain-containing protein</fullName>
    </submittedName>
</protein>
<dbReference type="AlphaFoldDB" id="A0A8X6T936"/>
<keyword evidence="3" id="KW-1185">Reference proteome</keyword>
<dbReference type="InterPro" id="IPR036397">
    <property type="entry name" value="RNaseH_sf"/>
</dbReference>
<accession>A0A8X6T936</accession>
<evidence type="ECO:0000259" key="1">
    <source>
        <dbReference type="PROSITE" id="PS50994"/>
    </source>
</evidence>
<dbReference type="PROSITE" id="PS50994">
    <property type="entry name" value="INTEGRASE"/>
    <property type="match status" value="1"/>
</dbReference>
<dbReference type="InterPro" id="IPR012337">
    <property type="entry name" value="RNaseH-like_sf"/>
</dbReference>
<dbReference type="PANTHER" id="PTHR38681">
    <property type="entry name" value="RETROVIRUS-RELATED POL POLYPROTEIN FROM TRANSPOSON 412-LIKE PROTEIN-RELATED"/>
    <property type="match status" value="1"/>
</dbReference>
<dbReference type="Proteomes" id="UP000887159">
    <property type="component" value="Unassembled WGS sequence"/>
</dbReference>
<dbReference type="GO" id="GO:0003676">
    <property type="term" value="F:nucleic acid binding"/>
    <property type="evidence" value="ECO:0007669"/>
    <property type="project" value="InterPro"/>
</dbReference>
<comment type="caution">
    <text evidence="2">The sequence shown here is derived from an EMBL/GenBank/DDBJ whole genome shotgun (WGS) entry which is preliminary data.</text>
</comment>
<dbReference type="EMBL" id="BMAU01021359">
    <property type="protein sequence ID" value="GFY21933.1"/>
    <property type="molecule type" value="Genomic_DNA"/>
</dbReference>
<sequence>MIDKYTRGVEAVPILDITAKTTAGALFKTWITRFGTPLKINTDQGRQFKSRLFKALVHLLGIKKIRSSPYHPQSSGLTEEWHRPLKAALKAYNTEHWSDALPATLLGFRTVYKEDLQSLSTEIYDSSPMNSSSVKLVENLKSRFDSISPSPTSNHSG</sequence>
<reference evidence="2" key="1">
    <citation type="submission" date="2020-08" db="EMBL/GenBank/DDBJ databases">
        <title>Multicomponent nature underlies the extraordinary mechanical properties of spider dragline silk.</title>
        <authorList>
            <person name="Kono N."/>
            <person name="Nakamura H."/>
            <person name="Mori M."/>
            <person name="Yoshida Y."/>
            <person name="Ohtoshi R."/>
            <person name="Malay A.D."/>
            <person name="Moran D.A.P."/>
            <person name="Tomita M."/>
            <person name="Numata K."/>
            <person name="Arakawa K."/>
        </authorList>
    </citation>
    <scope>NUCLEOTIDE SEQUENCE</scope>
</reference>
<dbReference type="Gene3D" id="3.30.420.10">
    <property type="entry name" value="Ribonuclease H-like superfamily/Ribonuclease H"/>
    <property type="match status" value="1"/>
</dbReference>